<gene>
    <name evidence="2" type="ORF">O1R50_14235</name>
</gene>
<accession>A0A9X3PDW1</accession>
<dbReference type="AlphaFoldDB" id="A0A9X3PDW1"/>
<evidence type="ECO:0000313" key="2">
    <source>
        <dbReference type="EMBL" id="MDA1360784.1"/>
    </source>
</evidence>
<dbReference type="EMBL" id="JAPZVP010000010">
    <property type="protein sequence ID" value="MDA1360784.1"/>
    <property type="molecule type" value="Genomic_DNA"/>
</dbReference>
<evidence type="ECO:0000313" key="3">
    <source>
        <dbReference type="Proteomes" id="UP001146067"/>
    </source>
</evidence>
<reference evidence="2" key="1">
    <citation type="submission" date="2022-12" db="EMBL/GenBank/DDBJ databases">
        <title>Gycomyces niveus sp.nov.,a novel actinomycete isolated from soil in Shouguan.</title>
        <authorList>
            <person name="Yang X."/>
        </authorList>
    </citation>
    <scope>NUCLEOTIDE SEQUENCE</scope>
    <source>
        <strain evidence="2">NEAU-A15</strain>
    </source>
</reference>
<keyword evidence="1" id="KW-0812">Transmembrane</keyword>
<organism evidence="2 3">
    <name type="scientific">Glycomyces luteolus</name>
    <dbReference type="NCBI Taxonomy" id="2670330"/>
    <lineage>
        <taxon>Bacteria</taxon>
        <taxon>Bacillati</taxon>
        <taxon>Actinomycetota</taxon>
        <taxon>Actinomycetes</taxon>
        <taxon>Glycomycetales</taxon>
        <taxon>Glycomycetaceae</taxon>
        <taxon>Glycomyces</taxon>
    </lineage>
</organism>
<name>A0A9X3PDW1_9ACTN</name>
<dbReference type="Proteomes" id="UP001146067">
    <property type="component" value="Unassembled WGS sequence"/>
</dbReference>
<comment type="caution">
    <text evidence="2">The sequence shown here is derived from an EMBL/GenBank/DDBJ whole genome shotgun (WGS) entry which is preliminary data.</text>
</comment>
<dbReference type="RefSeq" id="WP_270110737.1">
    <property type="nucleotide sequence ID" value="NZ_JAPZVP010000010.1"/>
</dbReference>
<proteinExistence type="predicted"/>
<sequence length="69" mass="7519">MDPTNVDGAAYGIIIGWIAMGILLPALFIWGVLAVSALLGLPGVALFQRLRKRQEPERPGQEVDLDDLF</sequence>
<feature type="transmembrane region" description="Helical" evidence="1">
    <location>
        <begin position="14"/>
        <end position="47"/>
    </location>
</feature>
<protein>
    <submittedName>
        <fullName evidence="2">Uncharacterized protein</fullName>
    </submittedName>
</protein>
<keyword evidence="1" id="KW-1133">Transmembrane helix</keyword>
<keyword evidence="1" id="KW-0472">Membrane</keyword>
<evidence type="ECO:0000256" key="1">
    <source>
        <dbReference type="SAM" id="Phobius"/>
    </source>
</evidence>
<keyword evidence="3" id="KW-1185">Reference proteome</keyword>